<evidence type="ECO:0000256" key="4">
    <source>
        <dbReference type="ARBA" id="ARBA00023136"/>
    </source>
</evidence>
<dbReference type="InterPro" id="IPR051533">
    <property type="entry name" value="WaaL-like"/>
</dbReference>
<feature type="transmembrane region" description="Helical" evidence="5">
    <location>
        <begin position="203"/>
        <end position="221"/>
    </location>
</feature>
<comment type="subcellular location">
    <subcellularLocation>
        <location evidence="1">Membrane</location>
        <topology evidence="1">Multi-pass membrane protein</topology>
    </subcellularLocation>
</comment>
<protein>
    <recommendedName>
        <fullName evidence="6">O-antigen ligase-related domain-containing protein</fullName>
    </recommendedName>
</protein>
<dbReference type="InterPro" id="IPR007016">
    <property type="entry name" value="O-antigen_ligase-rel_domated"/>
</dbReference>
<keyword evidence="2 5" id="KW-0812">Transmembrane</keyword>
<evidence type="ECO:0000256" key="5">
    <source>
        <dbReference type="SAM" id="Phobius"/>
    </source>
</evidence>
<evidence type="ECO:0000256" key="2">
    <source>
        <dbReference type="ARBA" id="ARBA00022692"/>
    </source>
</evidence>
<gene>
    <name evidence="7" type="ORF">DI551_00850</name>
</gene>
<dbReference type="PANTHER" id="PTHR37422">
    <property type="entry name" value="TEICHURONIC ACID BIOSYNTHESIS PROTEIN TUAE"/>
    <property type="match status" value="1"/>
</dbReference>
<feature type="transmembrane region" description="Helical" evidence="5">
    <location>
        <begin position="227"/>
        <end position="243"/>
    </location>
</feature>
<proteinExistence type="predicted"/>
<feature type="transmembrane region" description="Helical" evidence="5">
    <location>
        <begin position="74"/>
        <end position="96"/>
    </location>
</feature>
<feature type="transmembrane region" description="Helical" evidence="5">
    <location>
        <begin position="250"/>
        <end position="268"/>
    </location>
</feature>
<evidence type="ECO:0000259" key="6">
    <source>
        <dbReference type="Pfam" id="PF04932"/>
    </source>
</evidence>
<feature type="transmembrane region" description="Helical" evidence="5">
    <location>
        <begin position="108"/>
        <end position="126"/>
    </location>
</feature>
<dbReference type="Pfam" id="PF04932">
    <property type="entry name" value="Wzy_C"/>
    <property type="match status" value="1"/>
</dbReference>
<evidence type="ECO:0000313" key="7">
    <source>
        <dbReference type="EMBL" id="PZQ48910.1"/>
    </source>
</evidence>
<keyword evidence="3 5" id="KW-1133">Transmembrane helix</keyword>
<feature type="domain" description="O-antigen ligase-related" evidence="6">
    <location>
        <begin position="212"/>
        <end position="366"/>
    </location>
</feature>
<feature type="transmembrane region" description="Helical" evidence="5">
    <location>
        <begin position="43"/>
        <end position="62"/>
    </location>
</feature>
<feature type="transmembrane region" description="Helical" evidence="5">
    <location>
        <begin position="352"/>
        <end position="376"/>
    </location>
</feature>
<comment type="caution">
    <text evidence="7">The sequence shown here is derived from an EMBL/GenBank/DDBJ whole genome shotgun (WGS) entry which is preliminary data.</text>
</comment>
<dbReference type="Proteomes" id="UP000249417">
    <property type="component" value="Unassembled WGS sequence"/>
</dbReference>
<organism evidence="7 8">
    <name type="scientific">Micavibrio aeruginosavorus</name>
    <dbReference type="NCBI Taxonomy" id="349221"/>
    <lineage>
        <taxon>Bacteria</taxon>
        <taxon>Pseudomonadati</taxon>
        <taxon>Bdellovibrionota</taxon>
        <taxon>Bdellovibrionia</taxon>
        <taxon>Bdellovibrionales</taxon>
        <taxon>Pseudobdellovibrionaceae</taxon>
        <taxon>Micavibrio</taxon>
    </lineage>
</organism>
<name>A0A2W5QBW5_9BACT</name>
<feature type="transmembrane region" description="Helical" evidence="5">
    <location>
        <begin position="388"/>
        <end position="406"/>
    </location>
</feature>
<evidence type="ECO:0000256" key="3">
    <source>
        <dbReference type="ARBA" id="ARBA00022989"/>
    </source>
</evidence>
<dbReference type="EMBL" id="QFQB01000002">
    <property type="protein sequence ID" value="PZQ48910.1"/>
    <property type="molecule type" value="Genomic_DNA"/>
</dbReference>
<reference evidence="7 8" key="1">
    <citation type="submission" date="2017-08" db="EMBL/GenBank/DDBJ databases">
        <title>Infants hospitalized years apart are colonized by the same room-sourced microbial strains.</title>
        <authorList>
            <person name="Brooks B."/>
            <person name="Olm M.R."/>
            <person name="Firek B.A."/>
            <person name="Baker R."/>
            <person name="Thomas B.C."/>
            <person name="Morowitz M.J."/>
            <person name="Banfield J.F."/>
        </authorList>
    </citation>
    <scope>NUCLEOTIDE SEQUENCE [LARGE SCALE GENOMIC DNA]</scope>
    <source>
        <strain evidence="7">S2_005_002_R2_29</strain>
    </source>
</reference>
<keyword evidence="4 5" id="KW-0472">Membrane</keyword>
<feature type="transmembrane region" description="Helical" evidence="5">
    <location>
        <begin position="138"/>
        <end position="161"/>
    </location>
</feature>
<sequence length="435" mass="49802">MQIVRQFNFVAFAPALCFVMAAALQIQITLFKSDAYLGLRVNLADIVAVLVAPIILLSLLLKNSQRPQWSVRRLYIWLAALTGILLLSLFHNYLNYGEVSRWALTNKVGGWLILMALMGAGAWIAANADRSFLQNFLTAFFFFFLIVSSVDIVVSVLRFYLNPHEFKYLKPLDGLMANRNAFSMLFLCGFSIAMTARLRKMKFIPSYFCYFLLFTAPLLLAMNGSRAGYIATCILFAVMAISQRDNLKEVLKIALLLLLGHIFSYGVLHSHQNKLKYLSGNTFELLEKSQISTEEAKENIRYRGDKIRITILEDARDMVKKHPILGNGLGSTMIYQREKHGKTIDLIDCTPLWLWVETGLIGLAAFSAFYFCAVRALLKRYKEEQDEIFKHFYLLCLYTILGFSIMCLLHEIMYTRFLWFFLGMALALPKRHQSV</sequence>
<dbReference type="GO" id="GO:0016020">
    <property type="term" value="C:membrane"/>
    <property type="evidence" value="ECO:0007669"/>
    <property type="project" value="UniProtKB-SubCell"/>
</dbReference>
<feature type="transmembrane region" description="Helical" evidence="5">
    <location>
        <begin position="181"/>
        <end position="198"/>
    </location>
</feature>
<dbReference type="AlphaFoldDB" id="A0A2W5QBW5"/>
<evidence type="ECO:0000313" key="8">
    <source>
        <dbReference type="Proteomes" id="UP000249417"/>
    </source>
</evidence>
<evidence type="ECO:0000256" key="1">
    <source>
        <dbReference type="ARBA" id="ARBA00004141"/>
    </source>
</evidence>
<dbReference type="PANTHER" id="PTHR37422:SF13">
    <property type="entry name" value="LIPOPOLYSACCHARIDE BIOSYNTHESIS PROTEIN PA4999-RELATED"/>
    <property type="match status" value="1"/>
</dbReference>
<feature type="transmembrane region" description="Helical" evidence="5">
    <location>
        <begin position="7"/>
        <end position="31"/>
    </location>
</feature>
<accession>A0A2W5QBW5</accession>